<feature type="region of interest" description="Disordered" evidence="1">
    <location>
        <begin position="42"/>
        <end position="63"/>
    </location>
</feature>
<comment type="caution">
    <text evidence="2">The sequence shown here is derived from an EMBL/GenBank/DDBJ whole genome shotgun (WGS) entry which is preliminary data.</text>
</comment>
<proteinExistence type="predicted"/>
<evidence type="ECO:0000313" key="2">
    <source>
        <dbReference type="EMBL" id="GIX64281.1"/>
    </source>
</evidence>
<dbReference type="Proteomes" id="UP001497744">
    <property type="component" value="Unassembled WGS sequence"/>
</dbReference>
<keyword evidence="2" id="KW-0689">Ribosomal protein</keyword>
<name>A0AAV4LWQ7_BABCB</name>
<evidence type="ECO:0000313" key="3">
    <source>
        <dbReference type="Proteomes" id="UP001497744"/>
    </source>
</evidence>
<reference evidence="2 3" key="1">
    <citation type="submission" date="2021-06" db="EMBL/GenBank/DDBJ databases">
        <title>Genome sequence of Babesia caballi.</title>
        <authorList>
            <person name="Yamagishi J."/>
            <person name="Kidaka T."/>
            <person name="Ochi A."/>
        </authorList>
    </citation>
    <scope>NUCLEOTIDE SEQUENCE [LARGE SCALE GENOMIC DNA]</scope>
    <source>
        <strain evidence="2">USDA-D6B2</strain>
    </source>
</reference>
<evidence type="ECO:0000256" key="1">
    <source>
        <dbReference type="SAM" id="MobiDB-lite"/>
    </source>
</evidence>
<dbReference type="GO" id="GO:0005840">
    <property type="term" value="C:ribosome"/>
    <property type="evidence" value="ECO:0007669"/>
    <property type="project" value="UniProtKB-KW"/>
</dbReference>
<accession>A0AAV4LWQ7</accession>
<keyword evidence="2" id="KW-0687">Ribonucleoprotein</keyword>
<protein>
    <submittedName>
        <fullName evidence="2">Ribosomal protein L43, mitochondrial, putative</fullName>
    </submittedName>
</protein>
<dbReference type="RefSeq" id="XP_067716350.1">
    <property type="nucleotide sequence ID" value="XM_067860249.1"/>
</dbReference>
<dbReference type="EMBL" id="BPLF01000003">
    <property type="protein sequence ID" value="GIX64281.1"/>
    <property type="molecule type" value="Genomic_DNA"/>
</dbReference>
<organism evidence="2 3">
    <name type="scientific">Babesia caballi</name>
    <dbReference type="NCBI Taxonomy" id="5871"/>
    <lineage>
        <taxon>Eukaryota</taxon>
        <taxon>Sar</taxon>
        <taxon>Alveolata</taxon>
        <taxon>Apicomplexa</taxon>
        <taxon>Aconoidasida</taxon>
        <taxon>Piroplasmida</taxon>
        <taxon>Babesiidae</taxon>
        <taxon>Babesia</taxon>
    </lineage>
</organism>
<dbReference type="GeneID" id="94195762"/>
<sequence>MSLRLLQLPGRLQVRHKPQGPGSAAHRGDYAAALQLGGGNGVHEARAGEGLDDESIHPGPVETDARISSGGTIVVQVKGLSVHRKEADAQVSPLNLVFVAVWQCRSLPKYSAKSLNLNCEAVKGNGRWGDETIFPRGFDQQYLKDIFTRPFINHELTRVQRGRDVVDAATEDNGAGGE</sequence>
<gene>
    <name evidence="2" type="ORF">BcabD6B2_37160</name>
</gene>
<dbReference type="AlphaFoldDB" id="A0AAV4LWQ7"/>
<keyword evidence="3" id="KW-1185">Reference proteome</keyword>